<dbReference type="PRINTS" id="PR00039">
    <property type="entry name" value="HTHLYSR"/>
</dbReference>
<dbReference type="KEGG" id="pacs:FAZ98_22920"/>
<evidence type="ECO:0000256" key="1">
    <source>
        <dbReference type="ARBA" id="ARBA00009437"/>
    </source>
</evidence>
<keyword evidence="4" id="KW-0804">Transcription</keyword>
<dbReference type="Pfam" id="PF03466">
    <property type="entry name" value="LysR_substrate"/>
    <property type="match status" value="1"/>
</dbReference>
<dbReference type="SUPFAM" id="SSF53850">
    <property type="entry name" value="Periplasmic binding protein-like II"/>
    <property type="match status" value="1"/>
</dbReference>
<evidence type="ECO:0000256" key="3">
    <source>
        <dbReference type="ARBA" id="ARBA00023125"/>
    </source>
</evidence>
<keyword evidence="3" id="KW-0238">DNA-binding</keyword>
<dbReference type="GO" id="GO:0003700">
    <property type="term" value="F:DNA-binding transcription factor activity"/>
    <property type="evidence" value="ECO:0007669"/>
    <property type="project" value="InterPro"/>
</dbReference>
<dbReference type="Pfam" id="PF00126">
    <property type="entry name" value="HTH_1"/>
    <property type="match status" value="1"/>
</dbReference>
<dbReference type="GO" id="GO:0043565">
    <property type="term" value="F:sequence-specific DNA binding"/>
    <property type="evidence" value="ECO:0007669"/>
    <property type="project" value="TreeGrafter"/>
</dbReference>
<dbReference type="InterPro" id="IPR036388">
    <property type="entry name" value="WH-like_DNA-bd_sf"/>
</dbReference>
<protein>
    <submittedName>
        <fullName evidence="6">LysR family transcriptional regulator</fullName>
    </submittedName>
</protein>
<evidence type="ECO:0000256" key="2">
    <source>
        <dbReference type="ARBA" id="ARBA00023015"/>
    </source>
</evidence>
<dbReference type="Gene3D" id="1.10.10.10">
    <property type="entry name" value="Winged helix-like DNA-binding domain superfamily/Winged helix DNA-binding domain"/>
    <property type="match status" value="1"/>
</dbReference>
<keyword evidence="2" id="KW-0805">Transcription regulation</keyword>
<dbReference type="PANTHER" id="PTHR30537">
    <property type="entry name" value="HTH-TYPE TRANSCRIPTIONAL REGULATOR"/>
    <property type="match status" value="1"/>
</dbReference>
<feature type="domain" description="HTH lysR-type" evidence="5">
    <location>
        <begin position="11"/>
        <end position="62"/>
    </location>
</feature>
<evidence type="ECO:0000313" key="6">
    <source>
        <dbReference type="EMBL" id="QGZ64690.1"/>
    </source>
</evidence>
<comment type="similarity">
    <text evidence="1">Belongs to the LysR transcriptional regulatory family.</text>
</comment>
<reference evidence="6 7" key="1">
    <citation type="submission" date="2019-12" db="EMBL/GenBank/DDBJ databases">
        <title>Paraburkholderia acidiphila 7Q-K02 sp. nov and Paraburkholderia acidisoli DHF22 sp. nov., two strains isolated from forest soil.</title>
        <authorList>
            <person name="Gao Z."/>
            <person name="Qiu L."/>
        </authorList>
    </citation>
    <scope>NUCLEOTIDE SEQUENCE [LARGE SCALE GENOMIC DNA]</scope>
    <source>
        <strain evidence="6 7">DHF22</strain>
    </source>
</reference>
<dbReference type="InterPro" id="IPR005119">
    <property type="entry name" value="LysR_subst-bd"/>
</dbReference>
<dbReference type="OrthoDB" id="9072091at2"/>
<dbReference type="InterPro" id="IPR058163">
    <property type="entry name" value="LysR-type_TF_proteobact-type"/>
</dbReference>
<evidence type="ECO:0000259" key="5">
    <source>
        <dbReference type="PROSITE" id="PS50931"/>
    </source>
</evidence>
<keyword evidence="7" id="KW-1185">Reference proteome</keyword>
<dbReference type="EMBL" id="CP046915">
    <property type="protein sequence ID" value="QGZ64690.1"/>
    <property type="molecule type" value="Genomic_DNA"/>
</dbReference>
<proteinExistence type="inferred from homology"/>
<dbReference type="AlphaFoldDB" id="A0A7Z2GNA4"/>
<dbReference type="Gene3D" id="3.40.190.290">
    <property type="match status" value="1"/>
</dbReference>
<evidence type="ECO:0000256" key="4">
    <source>
        <dbReference type="ARBA" id="ARBA00023163"/>
    </source>
</evidence>
<gene>
    <name evidence="6" type="ORF">FAZ98_22920</name>
</gene>
<dbReference type="InterPro" id="IPR000847">
    <property type="entry name" value="LysR_HTH_N"/>
</dbReference>
<dbReference type="SUPFAM" id="SSF46785">
    <property type="entry name" value="Winged helix' DNA-binding domain"/>
    <property type="match status" value="1"/>
</dbReference>
<organism evidence="6 7">
    <name type="scientific">Paraburkholderia acidisoli</name>
    <dbReference type="NCBI Taxonomy" id="2571748"/>
    <lineage>
        <taxon>Bacteria</taxon>
        <taxon>Pseudomonadati</taxon>
        <taxon>Pseudomonadota</taxon>
        <taxon>Betaproteobacteria</taxon>
        <taxon>Burkholderiales</taxon>
        <taxon>Burkholderiaceae</taxon>
        <taxon>Paraburkholderia</taxon>
    </lineage>
</organism>
<sequence>MDEDIGWEWYRTLLAVLQEGSLSGAARALGITQPTAGRHIEALERALEVTLFTRSQSGLQPTDVAKALRSHAETMQSTAASLERAARDHGSGAQVQGVVRVAASEVVGVEVLPPIIAALRERHPRLVVELVLSNRVQDLLKREADVAVRMVRPKQTQLVARRVGNIELGLHAHRDYLAAHGTPRTVNAVWEHAIIGYDKATAFVREASKAFPRYTRAALALRTDSDLAQLALIRAGAGIGVCQVELARRNDQLVRLLPKVVALQLETWVTMHENLRSSAGCRATFDALVEGLLRYAR</sequence>
<evidence type="ECO:0000313" key="7">
    <source>
        <dbReference type="Proteomes" id="UP000433577"/>
    </source>
</evidence>
<dbReference type="PROSITE" id="PS50931">
    <property type="entry name" value="HTH_LYSR"/>
    <property type="match status" value="1"/>
</dbReference>
<dbReference type="RefSeq" id="WP_158954372.1">
    <property type="nucleotide sequence ID" value="NZ_CP046915.1"/>
</dbReference>
<dbReference type="GO" id="GO:0006351">
    <property type="term" value="P:DNA-templated transcription"/>
    <property type="evidence" value="ECO:0007669"/>
    <property type="project" value="TreeGrafter"/>
</dbReference>
<accession>A0A7Z2GNA4</accession>
<dbReference type="Proteomes" id="UP000433577">
    <property type="component" value="Chromosome 3"/>
</dbReference>
<dbReference type="PANTHER" id="PTHR30537:SF3">
    <property type="entry name" value="TRANSCRIPTIONAL REGULATORY PROTEIN"/>
    <property type="match status" value="1"/>
</dbReference>
<dbReference type="InterPro" id="IPR036390">
    <property type="entry name" value="WH_DNA-bd_sf"/>
</dbReference>
<name>A0A7Z2GNA4_9BURK</name>